<protein>
    <recommendedName>
        <fullName evidence="5">S9 family peptidase</fullName>
    </recommendedName>
</protein>
<feature type="signal peptide" evidence="2">
    <location>
        <begin position="1"/>
        <end position="28"/>
    </location>
</feature>
<gene>
    <name evidence="3" type="ORF">OS242_19045</name>
</gene>
<proteinExistence type="inferred from homology"/>
<dbReference type="InterPro" id="IPR011659">
    <property type="entry name" value="WD40"/>
</dbReference>
<keyword evidence="2" id="KW-0732">Signal</keyword>
<evidence type="ECO:0008006" key="5">
    <source>
        <dbReference type="Google" id="ProtNLM"/>
    </source>
</evidence>
<feature type="chain" id="PRO_5046861854" description="S9 family peptidase" evidence="2">
    <location>
        <begin position="29"/>
        <end position="430"/>
    </location>
</feature>
<dbReference type="Proteomes" id="UP001208017">
    <property type="component" value="Unassembled WGS sequence"/>
</dbReference>
<name>A0ABT3X7R2_9BACL</name>
<dbReference type="PANTHER" id="PTHR36842">
    <property type="entry name" value="PROTEIN TOLB HOMOLOG"/>
    <property type="match status" value="1"/>
</dbReference>
<dbReference type="EMBL" id="JAPMLT010000015">
    <property type="protein sequence ID" value="MCX7572037.1"/>
    <property type="molecule type" value="Genomic_DNA"/>
</dbReference>
<dbReference type="Pfam" id="PF07676">
    <property type="entry name" value="PD40"/>
    <property type="match status" value="1"/>
</dbReference>
<dbReference type="RefSeq" id="WP_267153288.1">
    <property type="nucleotide sequence ID" value="NZ_JAPMLT010000015.1"/>
</dbReference>
<dbReference type="Gene3D" id="2.120.10.30">
    <property type="entry name" value="TolB, C-terminal domain"/>
    <property type="match status" value="2"/>
</dbReference>
<comment type="caution">
    <text evidence="3">The sequence shown here is derived from an EMBL/GenBank/DDBJ whole genome shotgun (WGS) entry which is preliminary data.</text>
</comment>
<accession>A0ABT3X7R2</accession>
<keyword evidence="4" id="KW-1185">Reference proteome</keyword>
<dbReference type="SUPFAM" id="SSF82171">
    <property type="entry name" value="DPP6 N-terminal domain-like"/>
    <property type="match status" value="1"/>
</dbReference>
<evidence type="ECO:0000256" key="2">
    <source>
        <dbReference type="SAM" id="SignalP"/>
    </source>
</evidence>
<evidence type="ECO:0000313" key="3">
    <source>
        <dbReference type="EMBL" id="MCX7572037.1"/>
    </source>
</evidence>
<evidence type="ECO:0000256" key="1">
    <source>
        <dbReference type="ARBA" id="ARBA00009820"/>
    </source>
</evidence>
<sequence length="430" mass="47274">MSRKKTWVVLTGSVLAAGALLGSLGQSASTSSYGNVLAMASVTVVEEGQEMVVLTQPTQKQLNELNRLLAGNPTLTEDRHAYRKVFEVKAKGLDQQKNKADKALKRHSVSFTEELSGEEVVLDLMSYDTQNGKKFAEEPGSATPKLHKNPQVEGQFLFEKNSGLYLLDTKTMKVKPVGDHQKRVQLMKEQHAATDHNDHQHERLLYFAAQPVWSADGKQVAFVSNRDAYETDKPGLESLYVLDVATGVETKVLGGGDLAAARPFGWTADGEILLTEYRWINNAPDATLVRYNPQTKQRQETAKGEYVALSDDKATLLYTTGQGENVKLYAHSLLTGKSELLYKASNGEVLRSYMADFSADGTRVVFDVQRNDDAAQSLVVYDLTSKSEQRLTIPAGKQLTGQVVFAGDQLVVPVESLKDLTAETLLMSVN</sequence>
<comment type="similarity">
    <text evidence="1">Belongs to the TolB family.</text>
</comment>
<reference evidence="3 4" key="1">
    <citation type="submission" date="2022-11" db="EMBL/GenBank/DDBJ databases">
        <title>Study of microbial diversity in lake waters.</title>
        <authorList>
            <person name="Zhang J."/>
        </authorList>
    </citation>
    <scope>NUCLEOTIDE SEQUENCE [LARGE SCALE GENOMIC DNA]</scope>
    <source>
        <strain evidence="3 4">DT12</strain>
    </source>
</reference>
<dbReference type="PANTHER" id="PTHR36842:SF1">
    <property type="entry name" value="PROTEIN TOLB"/>
    <property type="match status" value="1"/>
</dbReference>
<dbReference type="InterPro" id="IPR011042">
    <property type="entry name" value="6-blade_b-propeller_TolB-like"/>
</dbReference>
<organism evidence="3 4">
    <name type="scientific">Tumebacillus lacus</name>
    <dbReference type="NCBI Taxonomy" id="2995335"/>
    <lineage>
        <taxon>Bacteria</taxon>
        <taxon>Bacillati</taxon>
        <taxon>Bacillota</taxon>
        <taxon>Bacilli</taxon>
        <taxon>Bacillales</taxon>
        <taxon>Alicyclobacillaceae</taxon>
        <taxon>Tumebacillus</taxon>
    </lineage>
</organism>
<evidence type="ECO:0000313" key="4">
    <source>
        <dbReference type="Proteomes" id="UP001208017"/>
    </source>
</evidence>